<name>A0A6J4SWQ6_9ACTN</name>
<keyword evidence="2" id="KW-0732">Signal</keyword>
<feature type="chain" id="PRO_5039232170" evidence="2">
    <location>
        <begin position="23"/>
        <end position="611"/>
    </location>
</feature>
<dbReference type="GO" id="GO:0042597">
    <property type="term" value="C:periplasmic space"/>
    <property type="evidence" value="ECO:0007669"/>
    <property type="project" value="UniProtKB-ARBA"/>
</dbReference>
<dbReference type="PROSITE" id="PS51257">
    <property type="entry name" value="PROKAR_LIPOPROTEIN"/>
    <property type="match status" value="1"/>
</dbReference>
<proteinExistence type="predicted"/>
<dbReference type="SUPFAM" id="SSF53850">
    <property type="entry name" value="Periplasmic binding protein-like II"/>
    <property type="match status" value="1"/>
</dbReference>
<reference evidence="4" key="1">
    <citation type="submission" date="2020-02" db="EMBL/GenBank/DDBJ databases">
        <authorList>
            <person name="Meier V. D."/>
        </authorList>
    </citation>
    <scope>NUCLEOTIDE SEQUENCE</scope>
    <source>
        <strain evidence="4">AVDCRST_MAG69</strain>
    </source>
</reference>
<sequence length="611" mass="66370">MPRSPLRALLASAVLAATLGLAACGGDEGEQAQTPGSDPAASGSGDGNVTEELFAGTAADNRQNPDEGKRGGKLTMISNGDVDYIDPGQTYYTYAFGILNALHRPLYSYLPGNSEKPVPDLAAGDPEISEDGKTVTVELREGVRFSKPVDREVTSADVKYAVERAYTANVAGPYVGAYFGDVIGAPKKPGDYREVRGIQTPDDQTLVFKLSKGTGAALAGALAMPISIPVPKEYAMKFDRRNPSEYGNNQVFTGPYKIKNNADGRLVGYQPGKRIEIVRNPEYAGVDDFRPAFADEWDIRAGNADTAVAARRILSGESMVTGDIRPPASQLRRLLQDNKESLSAVSGGGWRMISMDTSRPPFDDINVRRAVIAGFDRNAARQQRGGEALGPMAQHFISPGLPGFDESGGFNAPEEFDWMQKPEGDRELAAEYFRKAGFESGKFEGSETVLLVADNADPDKSVAQIAEQQLREMGFKTKLRLVTRDTMFTKFCNVPKSEVHVCPSVGWALDFSDPQTLLDPTFNGANIIPTGNSNWPELDVPEINRQIEDAKLVTDTAERAQAWADVNKAIVAQAPSIPYMWDYQTVLASPNVRGVQNDYTTTWDLNFTSLK</sequence>
<dbReference type="Gene3D" id="3.10.105.10">
    <property type="entry name" value="Dipeptide-binding Protein, Domain 3"/>
    <property type="match status" value="1"/>
</dbReference>
<feature type="domain" description="Solute-binding protein family 5" evidence="3">
    <location>
        <begin position="116"/>
        <end position="526"/>
    </location>
</feature>
<protein>
    <submittedName>
        <fullName evidence="4">Oligopeptide ABC transporter, periplasmic oligopeptide-binding protein OppA</fullName>
    </submittedName>
</protein>
<evidence type="ECO:0000313" key="4">
    <source>
        <dbReference type="EMBL" id="CAA9507230.1"/>
    </source>
</evidence>
<accession>A0A6J4SWQ6</accession>
<gene>
    <name evidence="4" type="ORF">AVDCRST_MAG69-2275</name>
</gene>
<feature type="region of interest" description="Disordered" evidence="1">
    <location>
        <begin position="27"/>
        <end position="50"/>
    </location>
</feature>
<dbReference type="InterPro" id="IPR039424">
    <property type="entry name" value="SBP_5"/>
</dbReference>
<dbReference type="InterPro" id="IPR030678">
    <property type="entry name" value="Peptide/Ni-bd"/>
</dbReference>
<dbReference type="Pfam" id="PF00496">
    <property type="entry name" value="SBP_bac_5"/>
    <property type="match status" value="1"/>
</dbReference>
<dbReference type="PANTHER" id="PTHR30290:SF83">
    <property type="entry name" value="ABC TRANSPORTER SUBSTRATE-BINDING PROTEIN"/>
    <property type="match status" value="1"/>
</dbReference>
<dbReference type="GO" id="GO:1904680">
    <property type="term" value="F:peptide transmembrane transporter activity"/>
    <property type="evidence" value="ECO:0007669"/>
    <property type="project" value="TreeGrafter"/>
</dbReference>
<evidence type="ECO:0000259" key="3">
    <source>
        <dbReference type="Pfam" id="PF00496"/>
    </source>
</evidence>
<dbReference type="PANTHER" id="PTHR30290">
    <property type="entry name" value="PERIPLASMIC BINDING COMPONENT OF ABC TRANSPORTER"/>
    <property type="match status" value="1"/>
</dbReference>
<dbReference type="PIRSF" id="PIRSF002741">
    <property type="entry name" value="MppA"/>
    <property type="match status" value="1"/>
</dbReference>
<dbReference type="GO" id="GO:0043190">
    <property type="term" value="C:ATP-binding cassette (ABC) transporter complex"/>
    <property type="evidence" value="ECO:0007669"/>
    <property type="project" value="InterPro"/>
</dbReference>
<dbReference type="GO" id="GO:0015833">
    <property type="term" value="P:peptide transport"/>
    <property type="evidence" value="ECO:0007669"/>
    <property type="project" value="TreeGrafter"/>
</dbReference>
<dbReference type="InterPro" id="IPR000914">
    <property type="entry name" value="SBP_5_dom"/>
</dbReference>
<evidence type="ECO:0000256" key="2">
    <source>
        <dbReference type="SAM" id="SignalP"/>
    </source>
</evidence>
<dbReference type="EMBL" id="CADCVP010000244">
    <property type="protein sequence ID" value="CAA9507230.1"/>
    <property type="molecule type" value="Genomic_DNA"/>
</dbReference>
<feature type="signal peptide" evidence="2">
    <location>
        <begin position="1"/>
        <end position="22"/>
    </location>
</feature>
<organism evidence="4">
    <name type="scientific">uncultured Solirubrobacteraceae bacterium</name>
    <dbReference type="NCBI Taxonomy" id="1162706"/>
    <lineage>
        <taxon>Bacteria</taxon>
        <taxon>Bacillati</taxon>
        <taxon>Actinomycetota</taxon>
        <taxon>Thermoleophilia</taxon>
        <taxon>Solirubrobacterales</taxon>
        <taxon>Solirubrobacteraceae</taxon>
        <taxon>environmental samples</taxon>
    </lineage>
</organism>
<dbReference type="Gene3D" id="3.40.190.10">
    <property type="entry name" value="Periplasmic binding protein-like II"/>
    <property type="match status" value="1"/>
</dbReference>
<evidence type="ECO:0000256" key="1">
    <source>
        <dbReference type="SAM" id="MobiDB-lite"/>
    </source>
</evidence>
<dbReference type="AlphaFoldDB" id="A0A6J4SWQ6"/>